<organism evidence="2 3">
    <name type="scientific">Novymonas esmeraldas</name>
    <dbReference type="NCBI Taxonomy" id="1808958"/>
    <lineage>
        <taxon>Eukaryota</taxon>
        <taxon>Discoba</taxon>
        <taxon>Euglenozoa</taxon>
        <taxon>Kinetoplastea</taxon>
        <taxon>Metakinetoplastina</taxon>
        <taxon>Trypanosomatida</taxon>
        <taxon>Trypanosomatidae</taxon>
        <taxon>Novymonas</taxon>
    </lineage>
</organism>
<dbReference type="PANTHER" id="PTHR48125:SF10">
    <property type="entry name" value="OS12G0136300 PROTEIN"/>
    <property type="match status" value="1"/>
</dbReference>
<feature type="region of interest" description="Disordered" evidence="1">
    <location>
        <begin position="1"/>
        <end position="43"/>
    </location>
</feature>
<proteinExistence type="predicted"/>
<keyword evidence="3" id="KW-1185">Reference proteome</keyword>
<feature type="compositionally biased region" description="Pro residues" evidence="1">
    <location>
        <begin position="378"/>
        <end position="388"/>
    </location>
</feature>
<dbReference type="PROSITE" id="PS50096">
    <property type="entry name" value="IQ"/>
    <property type="match status" value="3"/>
</dbReference>
<feature type="region of interest" description="Disordered" evidence="1">
    <location>
        <begin position="267"/>
        <end position="313"/>
    </location>
</feature>
<feature type="compositionally biased region" description="Low complexity" evidence="1">
    <location>
        <begin position="269"/>
        <end position="281"/>
    </location>
</feature>
<dbReference type="Pfam" id="PF00612">
    <property type="entry name" value="IQ"/>
    <property type="match status" value="2"/>
</dbReference>
<comment type="caution">
    <text evidence="2">The sequence shown here is derived from an EMBL/GenBank/DDBJ whole genome shotgun (WGS) entry which is preliminary data.</text>
</comment>
<accession>A0AAW0F3P5</accession>
<dbReference type="SMART" id="SM00015">
    <property type="entry name" value="IQ"/>
    <property type="match status" value="3"/>
</dbReference>
<dbReference type="InterPro" id="IPR011990">
    <property type="entry name" value="TPR-like_helical_dom_sf"/>
</dbReference>
<feature type="compositionally biased region" description="Low complexity" evidence="1">
    <location>
        <begin position="803"/>
        <end position="816"/>
    </location>
</feature>
<evidence type="ECO:0000256" key="1">
    <source>
        <dbReference type="SAM" id="MobiDB-lite"/>
    </source>
</evidence>
<dbReference type="PANTHER" id="PTHR48125">
    <property type="entry name" value="LP07818P1"/>
    <property type="match status" value="1"/>
</dbReference>
<evidence type="ECO:0000313" key="2">
    <source>
        <dbReference type="EMBL" id="KAK7200775.1"/>
    </source>
</evidence>
<dbReference type="CDD" id="cd23767">
    <property type="entry name" value="IQCD"/>
    <property type="match status" value="1"/>
</dbReference>
<gene>
    <name evidence="2" type="ORF">NESM_000135700</name>
</gene>
<dbReference type="Gene3D" id="1.25.40.10">
    <property type="entry name" value="Tetratricopeptide repeat domain"/>
    <property type="match status" value="1"/>
</dbReference>
<dbReference type="InterPro" id="IPR000048">
    <property type="entry name" value="IQ_motif_EF-hand-BS"/>
</dbReference>
<name>A0AAW0F3P5_9TRYP</name>
<dbReference type="AlphaFoldDB" id="A0AAW0F3P5"/>
<feature type="region of interest" description="Disordered" evidence="1">
    <location>
        <begin position="530"/>
        <end position="630"/>
    </location>
</feature>
<protein>
    <submittedName>
        <fullName evidence="2">IQ calmodulin-binding motif containing protein</fullName>
    </submittedName>
</protein>
<feature type="region of interest" description="Disordered" evidence="1">
    <location>
        <begin position="801"/>
        <end position="830"/>
    </location>
</feature>
<dbReference type="Proteomes" id="UP001430356">
    <property type="component" value="Unassembled WGS sequence"/>
</dbReference>
<evidence type="ECO:0000313" key="3">
    <source>
        <dbReference type="Proteomes" id="UP001430356"/>
    </source>
</evidence>
<dbReference type="EMBL" id="JAECZO010000008">
    <property type="protein sequence ID" value="KAK7200775.1"/>
    <property type="molecule type" value="Genomic_DNA"/>
</dbReference>
<feature type="region of interest" description="Disordered" evidence="1">
    <location>
        <begin position="939"/>
        <end position="981"/>
    </location>
</feature>
<reference evidence="2 3" key="1">
    <citation type="journal article" date="2021" name="MBio">
        <title>A New Model Trypanosomatid, Novymonas esmeraldas: Genomic Perception of Its 'Candidatus Pandoraea novymonadis' Endosymbiont.</title>
        <authorList>
            <person name="Zakharova A."/>
            <person name="Saura A."/>
            <person name="Butenko A."/>
            <person name="Podesvova L."/>
            <person name="Warmusova S."/>
            <person name="Kostygov A.Y."/>
            <person name="Nenarokova A."/>
            <person name="Lukes J."/>
            <person name="Opperdoes F.R."/>
            <person name="Yurchenko V."/>
        </authorList>
    </citation>
    <scope>NUCLEOTIDE SEQUENCE [LARGE SCALE GENOMIC DNA]</scope>
    <source>
        <strain evidence="2 3">E262AT.01</strain>
    </source>
</reference>
<feature type="compositionally biased region" description="Low complexity" evidence="1">
    <location>
        <begin position="363"/>
        <end position="372"/>
    </location>
</feature>
<feature type="region of interest" description="Disordered" evidence="1">
    <location>
        <begin position="363"/>
        <end position="395"/>
    </location>
</feature>
<sequence>MPAVRGASHRSPRRGEASANALPSHHVSKRAQHSRQSAAPSLSSMPAAAAAAAAAANLVPPTAQQLQQAPLAAFTQWNETAMEALRAGDGDASRRILASLLPVLEARLHGLECKRETQNSSSVLDSWRLAYALTLNNDGCQLRRDGHTEAALRQFLRAKQVEALVFGKPSCSTMLNLSAVLLSSGATEEALAISKDCVTAAQDGEPILFITALHNLAVALGQQRSERERKAALPTMLQALREAQSALGEQHPTTAMLKEKCGLTTSWITPDTTAAPSTTSPRDGEWAALHGTASDDPAARPNSAGSQTAAQERARAALHTLNFGEPVLSQKVTEALAAAVAEGQRRALQGGVNAADISQHTTAATGTAAAAARLQPHPSSPSPPPPPTSNRHDVAAASRAGAVETDGMTTTSTPLADAAFARPIPVSRRRSSVAASVDQCRLDSTNLSGTQRSVGGTPLETVLQEPFHAASLVMSRSVPNHIGPAGSIRSLCKMEPNNNGRSGAPAFLRFSVAPPRTTVNAASLPLRKIAPATVPPPTATGAADAERRRGAPTRSPTWRRLSDSGDDEEENGDSTATTATSPAPPAAGDVASGDRGKVGTAATLPTPPQRSLFAKSGGLHSGRMARRDADLQEDRAYRARREAERQAAEAETAFHRGLKAVQLRTQHRVAATIQRAWHHWWTSVGRPRRHVQLQRLEELQRRRRERLALSTAGAKKTGKLRTVTVPPAPSQQHGYVGGVVVPAVVLRCARKWLAATVCVRYLARAHHCAVDARLRETDVYKRLCTIQALWRGALVRHRRSQEKQQQQQQQLQQQRQWPDRDGAAVNAAAAARQRREEAELREYSAMVLQRAYRCHRARQTRRQLYLERHNPPAAAIQHWLRVTWADQRHRGVDARTMRTHHAAAVAIQRVWRGHLGRVAFRMRELRRRMDNVGRHPLAIEAGAGAGQQQRAALEDRKPGRSANGAATEAPSPAPPPEADTAVVETREARAAREAAALKEAYEADCLQRSAAVQQLRDAERDRYHIGLYIDTLANKERLAWQESLRLRPSEVLRRRVEIDSRVHEEQRVFTERRAALVIQRAYRNWHKMQQDPNRDTNLLYYSRALYQQRELGSLVERKQRRRENARAVALYGDSARSAREAHATAARDLSLVADCDGPASSSSGVNGIIAVPRADARAVAPFAERVARKEQRREEEAAQRRDEVLLALTLPHDMEHARESPEACAARIGTTYEHPYYTPYVNEEHRRTLGID</sequence>